<dbReference type="Pfam" id="PF11225">
    <property type="entry name" value="DUF3024"/>
    <property type="match status" value="1"/>
</dbReference>
<sequence length="120" mass="14466">MSPIPELQQRQIDRWCERRVPAHKRDEFRVQSRWRGRMVTLVEKRTEWSDVPAPGDLTEHAFAQLRYGIDGMWTLYYWSADQSRWRKYPESLRKNSPVPLLADIDSSADKRYFESWLEAH</sequence>
<reference evidence="1" key="1">
    <citation type="submission" date="2019-09" db="EMBL/GenBank/DDBJ databases">
        <authorList>
            <person name="Teo W.F.A."/>
            <person name="Duangmal K."/>
        </authorList>
    </citation>
    <scope>NUCLEOTIDE SEQUENCE [LARGE SCALE GENOMIC DNA]</scope>
    <source>
        <strain evidence="1">K81G1</strain>
    </source>
</reference>
<organism evidence="1 2">
    <name type="scientific">Amycolatopsis acidicola</name>
    <dbReference type="NCBI Taxonomy" id="2596893"/>
    <lineage>
        <taxon>Bacteria</taxon>
        <taxon>Bacillati</taxon>
        <taxon>Actinomycetota</taxon>
        <taxon>Actinomycetes</taxon>
        <taxon>Pseudonocardiales</taxon>
        <taxon>Pseudonocardiaceae</taxon>
        <taxon>Amycolatopsis</taxon>
    </lineage>
</organism>
<keyword evidence="2" id="KW-1185">Reference proteome</keyword>
<gene>
    <name evidence="1" type="ORF">FPZ12_001095</name>
</gene>
<accession>A0A5N0VKT5</accession>
<comment type="caution">
    <text evidence="1">The sequence shown here is derived from an EMBL/GenBank/DDBJ whole genome shotgun (WGS) entry which is preliminary data.</text>
</comment>
<dbReference type="AlphaFoldDB" id="A0A5N0VKT5"/>
<name>A0A5N0VKT5_9PSEU</name>
<evidence type="ECO:0008006" key="3">
    <source>
        <dbReference type="Google" id="ProtNLM"/>
    </source>
</evidence>
<dbReference type="Proteomes" id="UP000319769">
    <property type="component" value="Unassembled WGS sequence"/>
</dbReference>
<dbReference type="RefSeq" id="WP_144746318.1">
    <property type="nucleotide sequence ID" value="NZ_VMNW02000001.1"/>
</dbReference>
<evidence type="ECO:0000313" key="2">
    <source>
        <dbReference type="Proteomes" id="UP000319769"/>
    </source>
</evidence>
<evidence type="ECO:0000313" key="1">
    <source>
        <dbReference type="EMBL" id="KAA9166825.1"/>
    </source>
</evidence>
<dbReference type="EMBL" id="VMNW02000001">
    <property type="protein sequence ID" value="KAA9166825.1"/>
    <property type="molecule type" value="Genomic_DNA"/>
</dbReference>
<dbReference type="InterPro" id="IPR021388">
    <property type="entry name" value="DUF3024"/>
</dbReference>
<protein>
    <recommendedName>
        <fullName evidence="3">DUF3024 domain-containing protein</fullName>
    </recommendedName>
</protein>
<dbReference type="OrthoDB" id="4210561at2"/>
<proteinExistence type="predicted"/>